<reference evidence="7" key="1">
    <citation type="submission" date="2020-05" db="EMBL/GenBank/DDBJ databases">
        <authorList>
            <person name="Chiriac C."/>
            <person name="Salcher M."/>
            <person name="Ghai R."/>
            <person name="Kavagutti S V."/>
        </authorList>
    </citation>
    <scope>NUCLEOTIDE SEQUENCE</scope>
</reference>
<dbReference type="AlphaFoldDB" id="A0A6J7EH52"/>
<keyword evidence="6" id="KW-0460">Magnesium</keyword>
<dbReference type="PROSITE" id="PS00629">
    <property type="entry name" value="IMP_1"/>
    <property type="match status" value="1"/>
</dbReference>
<comment type="catalytic activity">
    <reaction evidence="1">
        <text>a myo-inositol phosphate + H2O = myo-inositol + phosphate</text>
        <dbReference type="Rhea" id="RHEA:24056"/>
        <dbReference type="ChEBI" id="CHEBI:15377"/>
        <dbReference type="ChEBI" id="CHEBI:17268"/>
        <dbReference type="ChEBI" id="CHEBI:43474"/>
        <dbReference type="ChEBI" id="CHEBI:84139"/>
        <dbReference type="EC" id="3.1.3.25"/>
    </reaction>
</comment>
<evidence type="ECO:0000256" key="5">
    <source>
        <dbReference type="ARBA" id="ARBA00022801"/>
    </source>
</evidence>
<dbReference type="GO" id="GO:0007165">
    <property type="term" value="P:signal transduction"/>
    <property type="evidence" value="ECO:0007669"/>
    <property type="project" value="TreeGrafter"/>
</dbReference>
<evidence type="ECO:0000313" key="7">
    <source>
        <dbReference type="EMBL" id="CAB4882296.1"/>
    </source>
</evidence>
<evidence type="ECO:0000256" key="3">
    <source>
        <dbReference type="ARBA" id="ARBA00013106"/>
    </source>
</evidence>
<dbReference type="EC" id="3.1.3.25" evidence="3"/>
<dbReference type="Gene3D" id="3.30.540.10">
    <property type="entry name" value="Fructose-1,6-Bisphosphatase, subunit A, domain 1"/>
    <property type="match status" value="1"/>
</dbReference>
<dbReference type="PANTHER" id="PTHR20854">
    <property type="entry name" value="INOSITOL MONOPHOSPHATASE"/>
    <property type="match status" value="1"/>
</dbReference>
<dbReference type="Gene3D" id="3.40.190.80">
    <property type="match status" value="1"/>
</dbReference>
<dbReference type="PRINTS" id="PR00377">
    <property type="entry name" value="IMPHPHTASES"/>
</dbReference>
<evidence type="ECO:0000256" key="4">
    <source>
        <dbReference type="ARBA" id="ARBA00022723"/>
    </source>
</evidence>
<dbReference type="InterPro" id="IPR033942">
    <property type="entry name" value="IMPase"/>
</dbReference>
<keyword evidence="4" id="KW-0479">Metal-binding</keyword>
<dbReference type="PANTHER" id="PTHR20854:SF4">
    <property type="entry name" value="INOSITOL-1-MONOPHOSPHATASE-RELATED"/>
    <property type="match status" value="1"/>
</dbReference>
<accession>A0A6J7EH52</accession>
<comment type="cofactor">
    <cofactor evidence="2">
        <name>Mg(2+)</name>
        <dbReference type="ChEBI" id="CHEBI:18420"/>
    </cofactor>
</comment>
<dbReference type="Pfam" id="PF00459">
    <property type="entry name" value="Inositol_P"/>
    <property type="match status" value="1"/>
</dbReference>
<dbReference type="InterPro" id="IPR000760">
    <property type="entry name" value="Inositol_monophosphatase-like"/>
</dbReference>
<dbReference type="GO" id="GO:0006020">
    <property type="term" value="P:inositol metabolic process"/>
    <property type="evidence" value="ECO:0007669"/>
    <property type="project" value="TreeGrafter"/>
</dbReference>
<protein>
    <recommendedName>
        <fullName evidence="3">inositol-phosphate phosphatase</fullName>
        <ecNumber evidence="3">3.1.3.25</ecNumber>
    </recommendedName>
</protein>
<proteinExistence type="predicted"/>
<sequence>MGRPSSSASSLSDTAALLVVAREAAQAGAAAVVERIGNHGLVRTKSSATDPVTEADEAGEAAIRAVLAARRPDDWIVGEEGDDHVGSSNLRWFVDPLDGTVNFLYGMPQWCVSVAVADGDGPLVGVVLDPCRGEEFAAVRGEMLTFNGAPFVRDGIHTPAGADDPLSGVMLATGLNYDEGVRGLQGEVLARLSPRVRDIRRGGSAALDLCWAAIGRVDAYFEHGVRAWDVAAGGLICQSAGLTVLRLPAGQGWPAGIAAGDLSVVTGVADALGVSSTASGWPAAWID</sequence>
<dbReference type="GO" id="GO:0046872">
    <property type="term" value="F:metal ion binding"/>
    <property type="evidence" value="ECO:0007669"/>
    <property type="project" value="UniProtKB-KW"/>
</dbReference>
<dbReference type="EMBL" id="CAFBLU010000045">
    <property type="protein sequence ID" value="CAB4882296.1"/>
    <property type="molecule type" value="Genomic_DNA"/>
</dbReference>
<dbReference type="InterPro" id="IPR020583">
    <property type="entry name" value="Inositol_monoP_metal-BS"/>
</dbReference>
<evidence type="ECO:0000256" key="1">
    <source>
        <dbReference type="ARBA" id="ARBA00001033"/>
    </source>
</evidence>
<dbReference type="GO" id="GO:0008934">
    <property type="term" value="F:inositol monophosphate 1-phosphatase activity"/>
    <property type="evidence" value="ECO:0007669"/>
    <property type="project" value="InterPro"/>
</dbReference>
<evidence type="ECO:0000256" key="6">
    <source>
        <dbReference type="ARBA" id="ARBA00022842"/>
    </source>
</evidence>
<evidence type="ECO:0000256" key="2">
    <source>
        <dbReference type="ARBA" id="ARBA00001946"/>
    </source>
</evidence>
<organism evidence="7">
    <name type="scientific">freshwater metagenome</name>
    <dbReference type="NCBI Taxonomy" id="449393"/>
    <lineage>
        <taxon>unclassified sequences</taxon>
        <taxon>metagenomes</taxon>
        <taxon>ecological metagenomes</taxon>
    </lineage>
</organism>
<dbReference type="CDD" id="cd01639">
    <property type="entry name" value="IMPase"/>
    <property type="match status" value="1"/>
</dbReference>
<gene>
    <name evidence="7" type="ORF">UFOPK3444_01551</name>
</gene>
<name>A0A6J7EH52_9ZZZZ</name>
<dbReference type="SUPFAM" id="SSF56655">
    <property type="entry name" value="Carbohydrate phosphatase"/>
    <property type="match status" value="1"/>
</dbReference>
<keyword evidence="5" id="KW-0378">Hydrolase</keyword>